<evidence type="ECO:0000313" key="2">
    <source>
        <dbReference type="EMBL" id="MBE9191095.1"/>
    </source>
</evidence>
<dbReference type="Proteomes" id="UP000651156">
    <property type="component" value="Unassembled WGS sequence"/>
</dbReference>
<comment type="caution">
    <text evidence="2">The sequence shown here is derived from an EMBL/GenBank/DDBJ whole genome shotgun (WGS) entry which is preliminary data.</text>
</comment>
<accession>A0ABR9UU49</accession>
<protein>
    <submittedName>
        <fullName evidence="2">GNAT family N-acetyltransferase</fullName>
    </submittedName>
</protein>
<sequence length="313" mass="34622">MNTSIRLLQENELATADHIFRLAFGTFIGLSQPTDFGSDANYVQPRWKVEPSAAFAAEVDGKLVGSNIATCWGSVGTFGPLTIHPDFWNRGIAQRLIEPVMTQFAQWGTQQAGLFTFPNSPKHHTLYQKFGFYPRFLTFIMAKPIQAIQQNLPGTKYSQLDPQQQSHCLKECSQLTDAIYSGLDLSREIEAVHAQNLGDTVLLSDETGLTGFAICHCGAGSEAGSDVCYVKFGAVRPGIQAGEQFEKLLDLCEAYGASQKMLRLVAGVNTSHDAAYIKMVARHFRTEIVGVVMHKPNEPGYNRPDVFVLDDWR</sequence>
<evidence type="ECO:0000259" key="1">
    <source>
        <dbReference type="PROSITE" id="PS51186"/>
    </source>
</evidence>
<name>A0ABR9UU49_9CHRO</name>
<gene>
    <name evidence="2" type="ORF">IQ230_12165</name>
</gene>
<dbReference type="PROSITE" id="PS51186">
    <property type="entry name" value="GNAT"/>
    <property type="match status" value="1"/>
</dbReference>
<dbReference type="RefSeq" id="WP_193932253.1">
    <property type="nucleotide sequence ID" value="NZ_CAWPMZ010000052.1"/>
</dbReference>
<dbReference type="Gene3D" id="3.40.630.30">
    <property type="match status" value="1"/>
</dbReference>
<dbReference type="SUPFAM" id="SSF55729">
    <property type="entry name" value="Acyl-CoA N-acyltransferases (Nat)"/>
    <property type="match status" value="1"/>
</dbReference>
<evidence type="ECO:0000313" key="3">
    <source>
        <dbReference type="Proteomes" id="UP000651156"/>
    </source>
</evidence>
<reference evidence="2 3" key="1">
    <citation type="submission" date="2020-10" db="EMBL/GenBank/DDBJ databases">
        <authorList>
            <person name="Castelo-Branco R."/>
            <person name="Eusebio N."/>
            <person name="Adriana R."/>
            <person name="Vieira A."/>
            <person name="Brugerolle De Fraissinette N."/>
            <person name="Rezende De Castro R."/>
            <person name="Schneider M.P."/>
            <person name="Vasconcelos V."/>
            <person name="Leao P.N."/>
        </authorList>
    </citation>
    <scope>NUCLEOTIDE SEQUENCE [LARGE SCALE GENOMIC DNA]</scope>
    <source>
        <strain evidence="2 3">LEGE 06123</strain>
    </source>
</reference>
<dbReference type="EMBL" id="JADEWN010000026">
    <property type="protein sequence ID" value="MBE9191095.1"/>
    <property type="molecule type" value="Genomic_DNA"/>
</dbReference>
<proteinExistence type="predicted"/>
<dbReference type="InterPro" id="IPR016181">
    <property type="entry name" value="Acyl_CoA_acyltransferase"/>
</dbReference>
<dbReference type="InterPro" id="IPR000182">
    <property type="entry name" value="GNAT_dom"/>
</dbReference>
<keyword evidence="3" id="KW-1185">Reference proteome</keyword>
<dbReference type="CDD" id="cd04301">
    <property type="entry name" value="NAT_SF"/>
    <property type="match status" value="1"/>
</dbReference>
<feature type="domain" description="N-acetyltransferase" evidence="1">
    <location>
        <begin position="3"/>
        <end position="146"/>
    </location>
</feature>
<organism evidence="2 3">
    <name type="scientific">Gloeocapsopsis crepidinum LEGE 06123</name>
    <dbReference type="NCBI Taxonomy" id="588587"/>
    <lineage>
        <taxon>Bacteria</taxon>
        <taxon>Bacillati</taxon>
        <taxon>Cyanobacteriota</taxon>
        <taxon>Cyanophyceae</taxon>
        <taxon>Oscillatoriophycideae</taxon>
        <taxon>Chroococcales</taxon>
        <taxon>Chroococcaceae</taxon>
        <taxon>Gloeocapsopsis</taxon>
    </lineage>
</organism>
<dbReference type="Pfam" id="PF00583">
    <property type="entry name" value="Acetyltransf_1"/>
    <property type="match status" value="1"/>
</dbReference>